<evidence type="ECO:0000313" key="3">
    <source>
        <dbReference type="EMBL" id="KAL2808862.1"/>
    </source>
</evidence>
<feature type="coiled-coil region" evidence="1">
    <location>
        <begin position="127"/>
        <end position="161"/>
    </location>
</feature>
<comment type="caution">
    <text evidence="3">The sequence shown here is derived from an EMBL/GenBank/DDBJ whole genome shotgun (WGS) entry which is preliminary data.</text>
</comment>
<proteinExistence type="predicted"/>
<feature type="region of interest" description="Disordered" evidence="2">
    <location>
        <begin position="28"/>
        <end position="106"/>
    </location>
</feature>
<dbReference type="EMBL" id="JBFXLT010000102">
    <property type="protein sequence ID" value="KAL2808862.1"/>
    <property type="molecule type" value="Genomic_DNA"/>
</dbReference>
<gene>
    <name evidence="3" type="ORF">BJX63DRAFT_16423</name>
</gene>
<keyword evidence="1" id="KW-0175">Coiled coil</keyword>
<accession>A0ABR4H0C2</accession>
<sequence length="504" mass="57006">MPKNTSKDAKRQPTPEVVVSTRSMRGWVMLPPGETANPQQPRDSRILPHHILPPGQTRARLRPDIYSDANNTAKRRITIPSARSSQDRRRSQAQPTGVGERTGLGNDNQVQWKREIMRLKIENDLRALAESQENQRLKAEVRRLESLKAELNKTIDRLMSDPARREPTRTTADNNDILHKKENIIERQICTIKELESSLSKAFEYDTLRSKARDINLPTAAAGIEDVMKPVELGVIRTAALLSSCLYPPHRMPRPHQMDAELRKIFESAVKDTNFFQSTPDLAFRAILFRIIRDQILHSDIWTALHAEGFMLRAYQKAIQHTAGSKFLETFHKATLLEMLAHDPEFETCFLSARTEELQHHTMDLLGPLLDPAKLELNQRDLLRIMGQLFSQTFSFRARCLAPDGIRYEVIHFEPGEPFNPDTMEAQDVTGRHLPSPAKDTKQQSIKLCVHGMVVAHRVQTPSRTSTPQLLNAISQPFLSSQPRAHGGATAGELISGKAIVLLD</sequence>
<organism evidence="3 4">
    <name type="scientific">Aspergillus granulosus</name>
    <dbReference type="NCBI Taxonomy" id="176169"/>
    <lineage>
        <taxon>Eukaryota</taxon>
        <taxon>Fungi</taxon>
        <taxon>Dikarya</taxon>
        <taxon>Ascomycota</taxon>
        <taxon>Pezizomycotina</taxon>
        <taxon>Eurotiomycetes</taxon>
        <taxon>Eurotiomycetidae</taxon>
        <taxon>Eurotiales</taxon>
        <taxon>Aspergillaceae</taxon>
        <taxon>Aspergillus</taxon>
        <taxon>Aspergillus subgen. Nidulantes</taxon>
    </lineage>
</organism>
<evidence type="ECO:0000256" key="1">
    <source>
        <dbReference type="SAM" id="Coils"/>
    </source>
</evidence>
<evidence type="ECO:0000256" key="2">
    <source>
        <dbReference type="SAM" id="MobiDB-lite"/>
    </source>
</evidence>
<evidence type="ECO:0000313" key="4">
    <source>
        <dbReference type="Proteomes" id="UP001610334"/>
    </source>
</evidence>
<keyword evidence="4" id="KW-1185">Reference proteome</keyword>
<dbReference type="Proteomes" id="UP001610334">
    <property type="component" value="Unassembled WGS sequence"/>
</dbReference>
<reference evidence="3 4" key="1">
    <citation type="submission" date="2024-07" db="EMBL/GenBank/DDBJ databases">
        <title>Section-level genome sequencing and comparative genomics of Aspergillus sections Usti and Cavernicolus.</title>
        <authorList>
            <consortium name="Lawrence Berkeley National Laboratory"/>
            <person name="Nybo J.L."/>
            <person name="Vesth T.C."/>
            <person name="Theobald S."/>
            <person name="Frisvad J.C."/>
            <person name="Larsen T.O."/>
            <person name="Kjaerboelling I."/>
            <person name="Rothschild-Mancinelli K."/>
            <person name="Lyhne E.K."/>
            <person name="Kogle M.E."/>
            <person name="Barry K."/>
            <person name="Clum A."/>
            <person name="Na H."/>
            <person name="Ledsgaard L."/>
            <person name="Lin J."/>
            <person name="Lipzen A."/>
            <person name="Kuo A."/>
            <person name="Riley R."/>
            <person name="Mondo S."/>
            <person name="Labutti K."/>
            <person name="Haridas S."/>
            <person name="Pangalinan J."/>
            <person name="Salamov A.A."/>
            <person name="Simmons B.A."/>
            <person name="Magnuson J.K."/>
            <person name="Chen J."/>
            <person name="Drula E."/>
            <person name="Henrissat B."/>
            <person name="Wiebenga A."/>
            <person name="Lubbers R.J."/>
            <person name="Gomes A.C."/>
            <person name="Makela M.R."/>
            <person name="Stajich J."/>
            <person name="Grigoriev I.V."/>
            <person name="Mortensen U.H."/>
            <person name="De Vries R.P."/>
            <person name="Baker S.E."/>
            <person name="Andersen M.R."/>
        </authorList>
    </citation>
    <scope>NUCLEOTIDE SEQUENCE [LARGE SCALE GENOMIC DNA]</scope>
    <source>
        <strain evidence="3 4">CBS 588.65</strain>
    </source>
</reference>
<protein>
    <submittedName>
        <fullName evidence="3">Uncharacterized protein</fullName>
    </submittedName>
</protein>
<name>A0ABR4H0C2_9EURO</name>